<comment type="caution">
    <text evidence="3">The sequence shown here is derived from an EMBL/GenBank/DDBJ whole genome shotgun (WGS) entry which is preliminary data.</text>
</comment>
<evidence type="ECO:0000313" key="3">
    <source>
        <dbReference type="EMBL" id="NLR93830.1"/>
    </source>
</evidence>
<name>A0A7X8XY93_9BACT</name>
<dbReference type="Proteomes" id="UP000585050">
    <property type="component" value="Unassembled WGS sequence"/>
</dbReference>
<accession>A0A7X8XY93</accession>
<organism evidence="3 4">
    <name type="scientific">Flammeovirga agarivorans</name>
    <dbReference type="NCBI Taxonomy" id="2726742"/>
    <lineage>
        <taxon>Bacteria</taxon>
        <taxon>Pseudomonadati</taxon>
        <taxon>Bacteroidota</taxon>
        <taxon>Cytophagia</taxon>
        <taxon>Cytophagales</taxon>
        <taxon>Flammeovirgaceae</taxon>
        <taxon>Flammeovirga</taxon>
    </lineage>
</organism>
<evidence type="ECO:0000313" key="4">
    <source>
        <dbReference type="Proteomes" id="UP000585050"/>
    </source>
</evidence>
<dbReference type="EMBL" id="JABAIL010000008">
    <property type="protein sequence ID" value="NLR93830.1"/>
    <property type="molecule type" value="Genomic_DNA"/>
</dbReference>
<proteinExistence type="predicted"/>
<dbReference type="InterPro" id="IPR024983">
    <property type="entry name" value="CHAT_dom"/>
</dbReference>
<protein>
    <submittedName>
        <fullName evidence="3">CHAT domain-containing protein</fullName>
    </submittedName>
</protein>
<feature type="domain" description="CHAT" evidence="2">
    <location>
        <begin position="665"/>
        <end position="1001"/>
    </location>
</feature>
<dbReference type="PROSITE" id="PS51257">
    <property type="entry name" value="PROKAR_LIPOPROTEIN"/>
    <property type="match status" value="1"/>
</dbReference>
<dbReference type="Gene3D" id="1.25.40.10">
    <property type="entry name" value="Tetratricopeptide repeat domain"/>
    <property type="match status" value="1"/>
</dbReference>
<keyword evidence="1" id="KW-0175">Coiled coil</keyword>
<feature type="coiled-coil region" evidence="1">
    <location>
        <begin position="30"/>
        <end position="64"/>
    </location>
</feature>
<evidence type="ECO:0000256" key="1">
    <source>
        <dbReference type="SAM" id="Coils"/>
    </source>
</evidence>
<sequence length="1002" mass="115189">MQTKQLLLILSFFVTISCAQDKKAVMSFKTSQLRSALPEMQKEYESLEATRSALAKENDDWKANWVEKVVPTLDKEDYYIRSAAAQQLSSFIRLKEQPQLDPFLIDYLSEVEEYLFKVQMDEKESFEEMEELFKMVQSYRWIQTQKYALANPLQKVADNFFYRIPYLDHLEELYKNATPEEKEEYEDLYDDVQRFWKNAKSQSLNFDRIIQEHLAAGTMDYNTTLMLVGKMYSTNQYYLATKLVKDAIEKIEKEGDTTSHYYSSFLLNLSSLYMLQGDYENMLTVQLKQKELGYLQSDAMLISNYQMLGRYKEALDLANNFLDNNDATNPLYPGIKNMKMTVLFEMKDYEKTKKECFDMIEVAEKLGGTVGSGPYFTLANVYKYQGDLKNAQKYALIAYNTSIEEYKRFPEVDANDVASLLYVRMFRFYYYINYVGILVEAKQTDKVDLAKLMEEYETFEYLIKNVMLNPSKMDKKQMVKISEESGDILYSLAEKLPNQATQQLAYDYTLLSKEIGLSSVIAIRKYAADSKNKDLKNLFEHWMDVRKEILFHDPRVDIDSLKDIAFGLHRELATKTRKEVFAVIDEDDVNWEMVKKALKPNEVAVEFVYYAPEKYAALVLKSDMKSPVFIPLCDEQQLKELLPPDNGQQEQWQVNYIYNTNSLKIANLIVDPLRPYLDNVKTVHYSPAGILHGLSMDALQSKNSEKRWGQEYKLKRVSKTSLIASKSQLSPRKATIFGGMNYDENALEQITSESGERGLKLKAKTSGSSTSTNTTSEVQTVGGTFTYLPGTLKEVKLINEELEASKLQVDLFTGNDASEVQFKDFCKAPSDILHIATHAYFSPYIPKDKIAAGSYKGAAMIYSDPDPMNRAGIVFSGANYFWETGERYDDKNDGILMANELSNYDLRATKLAIISACQSGIGQSTRSEGVYGFQRAMKLAGIEHQIISLWTVDDAATQKFMTLFYKYYVELSDIGEAVSKAQATIKEEYENPYYWAAFVHVQ</sequence>
<dbReference type="SUPFAM" id="SSF48452">
    <property type="entry name" value="TPR-like"/>
    <property type="match status" value="1"/>
</dbReference>
<dbReference type="AlphaFoldDB" id="A0A7X8XY93"/>
<reference evidence="3 4" key="1">
    <citation type="submission" date="2020-04" db="EMBL/GenBank/DDBJ databases">
        <title>Flammeovirga sp. SR4, a novel species isolated from seawater.</title>
        <authorList>
            <person name="Wang X."/>
        </authorList>
    </citation>
    <scope>NUCLEOTIDE SEQUENCE [LARGE SCALE GENOMIC DNA]</scope>
    <source>
        <strain evidence="3 4">SR4</strain>
    </source>
</reference>
<dbReference type="PANTHER" id="PTHR10098">
    <property type="entry name" value="RAPSYN-RELATED"/>
    <property type="match status" value="1"/>
</dbReference>
<keyword evidence="4" id="KW-1185">Reference proteome</keyword>
<dbReference type="RefSeq" id="WP_168884543.1">
    <property type="nucleotide sequence ID" value="NZ_JABAIL010000008.1"/>
</dbReference>
<evidence type="ECO:0000259" key="2">
    <source>
        <dbReference type="Pfam" id="PF12770"/>
    </source>
</evidence>
<gene>
    <name evidence="3" type="ORF">HGP29_21700</name>
</gene>
<dbReference type="InterPro" id="IPR011990">
    <property type="entry name" value="TPR-like_helical_dom_sf"/>
</dbReference>
<dbReference type="Pfam" id="PF12770">
    <property type="entry name" value="CHAT"/>
    <property type="match status" value="1"/>
</dbReference>